<keyword evidence="6" id="KW-0472">Membrane</keyword>
<keyword evidence="3" id="KW-0812">Transmembrane</keyword>
<organism evidence="9 10">
    <name type="scientific">Arachis hypogaea</name>
    <name type="common">Peanut</name>
    <dbReference type="NCBI Taxonomy" id="3818"/>
    <lineage>
        <taxon>Eukaryota</taxon>
        <taxon>Viridiplantae</taxon>
        <taxon>Streptophyta</taxon>
        <taxon>Embryophyta</taxon>
        <taxon>Tracheophyta</taxon>
        <taxon>Spermatophyta</taxon>
        <taxon>Magnoliopsida</taxon>
        <taxon>eudicotyledons</taxon>
        <taxon>Gunneridae</taxon>
        <taxon>Pentapetalae</taxon>
        <taxon>rosids</taxon>
        <taxon>fabids</taxon>
        <taxon>Fabales</taxon>
        <taxon>Fabaceae</taxon>
        <taxon>Papilionoideae</taxon>
        <taxon>50 kb inversion clade</taxon>
        <taxon>dalbergioids sensu lato</taxon>
        <taxon>Dalbergieae</taxon>
        <taxon>Pterocarpus clade</taxon>
        <taxon>Arachis</taxon>
    </lineage>
</organism>
<dbReference type="InterPro" id="IPR029962">
    <property type="entry name" value="TBL"/>
</dbReference>
<comment type="similarity">
    <text evidence="2">Belongs to the PC-esterase family. TBL subfamily.</text>
</comment>
<dbReference type="GO" id="GO:0016020">
    <property type="term" value="C:membrane"/>
    <property type="evidence" value="ECO:0007669"/>
    <property type="project" value="UniProtKB-SubCell"/>
</dbReference>
<name>A0A445AWN8_ARAHY</name>
<dbReference type="STRING" id="3818.A0A445AWN8"/>
<dbReference type="Pfam" id="PF13839">
    <property type="entry name" value="PC-Esterase"/>
    <property type="match status" value="1"/>
</dbReference>
<evidence type="ECO:0000256" key="2">
    <source>
        <dbReference type="ARBA" id="ARBA00007727"/>
    </source>
</evidence>
<evidence type="ECO:0000256" key="6">
    <source>
        <dbReference type="ARBA" id="ARBA00023136"/>
    </source>
</evidence>
<dbReference type="EMBL" id="SDMP01000011">
    <property type="protein sequence ID" value="RYR30803.1"/>
    <property type="molecule type" value="Genomic_DNA"/>
</dbReference>
<evidence type="ECO:0000259" key="7">
    <source>
        <dbReference type="Pfam" id="PF13839"/>
    </source>
</evidence>
<proteinExistence type="inferred from homology"/>
<evidence type="ECO:0000313" key="10">
    <source>
        <dbReference type="Proteomes" id="UP000289738"/>
    </source>
</evidence>
<evidence type="ECO:0000259" key="8">
    <source>
        <dbReference type="Pfam" id="PF14416"/>
    </source>
</evidence>
<evidence type="ECO:0000256" key="3">
    <source>
        <dbReference type="ARBA" id="ARBA00022692"/>
    </source>
</evidence>
<comment type="caution">
    <text evidence="9">The sequence shown here is derived from an EMBL/GenBank/DDBJ whole genome shotgun (WGS) entry which is preliminary data.</text>
</comment>
<feature type="domain" description="Trichome birefringence-like C-terminal" evidence="7">
    <location>
        <begin position="161"/>
        <end position="440"/>
    </location>
</feature>
<evidence type="ECO:0000256" key="4">
    <source>
        <dbReference type="ARBA" id="ARBA00022968"/>
    </source>
</evidence>
<dbReference type="InterPro" id="IPR026057">
    <property type="entry name" value="TBL_C"/>
</dbReference>
<evidence type="ECO:0000256" key="5">
    <source>
        <dbReference type="ARBA" id="ARBA00022989"/>
    </source>
</evidence>
<dbReference type="PANTHER" id="PTHR32285:SF241">
    <property type="entry name" value="PROTEIN TRICHOME BIREFRINGENCE-LIKE 4"/>
    <property type="match status" value="1"/>
</dbReference>
<protein>
    <submittedName>
        <fullName evidence="9">Uncharacterized protein</fullName>
    </submittedName>
</protein>
<reference evidence="9 10" key="1">
    <citation type="submission" date="2019-01" db="EMBL/GenBank/DDBJ databases">
        <title>Sequencing of cultivated peanut Arachis hypogaea provides insights into genome evolution and oil improvement.</title>
        <authorList>
            <person name="Chen X."/>
        </authorList>
    </citation>
    <scope>NUCLEOTIDE SEQUENCE [LARGE SCALE GENOMIC DNA]</scope>
    <source>
        <strain evidence="10">cv. Fuhuasheng</strain>
        <tissue evidence="9">Leaves</tissue>
    </source>
</reference>
<sequence length="451" mass="52395">MACFKKPWFASSEFSRNLQQRPRTHHILTVPFFLLSLFLLSASYTSNSPTPYPAATPLFPPSSPFSNSHMLSKPRSRSTLSSVTAAERTHANSTTNSDSQAIRDLASCDIFDGTWVRDEHAEPLYQHASCPYLDDAFNCFKNGRSDFDYLKYRWKPHGCHIPRFDGLKMLRMLRGKRVVFVGDSLNRNMWQSLACSLRASLKDKTRIYEVSGRREFRTQGFFSLNFRDYACSIEFVKSPFLVQEWKVLRNTGQRETLRLDMIQASKSQYNNADIIIFNTGHWWNHYKTRNGINYFQEGNHVYDRLQVSEALRKALKTWAAWVDSRVDRRRTRVFFTGFSASHYKGGQWNSGGKCDGEKEPITNERYLGEYPWTMRILESVISEMKTPVFYLNITKMTDYRKDGHPSVNNNNKGRLRTTVQDCSHWCLPGIPDSWNELLYATLLIAHNNTHF</sequence>
<dbReference type="SMR" id="A0A445AWN8"/>
<keyword evidence="10" id="KW-1185">Reference proteome</keyword>
<dbReference type="InterPro" id="IPR025846">
    <property type="entry name" value="TBL_N"/>
</dbReference>
<feature type="domain" description="Trichome birefringence-like N-terminal" evidence="8">
    <location>
        <begin position="107"/>
        <end position="160"/>
    </location>
</feature>
<accession>A0A445AWN8</accession>
<evidence type="ECO:0000313" key="9">
    <source>
        <dbReference type="EMBL" id="RYR30803.1"/>
    </source>
</evidence>
<evidence type="ECO:0000256" key="1">
    <source>
        <dbReference type="ARBA" id="ARBA00004167"/>
    </source>
</evidence>
<comment type="subcellular location">
    <subcellularLocation>
        <location evidence="1">Membrane</location>
        <topology evidence="1">Single-pass membrane protein</topology>
    </subcellularLocation>
</comment>
<keyword evidence="5" id="KW-1133">Transmembrane helix</keyword>
<dbReference type="Proteomes" id="UP000289738">
    <property type="component" value="Chromosome B01"/>
</dbReference>
<keyword evidence="4" id="KW-0735">Signal-anchor</keyword>
<dbReference type="Gramene" id="arahy.Tifrunner.gnm2.ann2.Ah11g432400.1">
    <property type="protein sequence ID" value="arahy.Tifrunner.gnm2.ann2.Ah11g432400.1-CDS"/>
    <property type="gene ID" value="arahy.Tifrunner.gnm2.ann2.Ah11g432400"/>
</dbReference>
<dbReference type="GO" id="GO:0005794">
    <property type="term" value="C:Golgi apparatus"/>
    <property type="evidence" value="ECO:0007669"/>
    <property type="project" value="TreeGrafter"/>
</dbReference>
<dbReference type="AlphaFoldDB" id="A0A445AWN8"/>
<dbReference type="PANTHER" id="PTHR32285">
    <property type="entry name" value="PROTEIN TRICHOME BIREFRINGENCE-LIKE 9-RELATED"/>
    <property type="match status" value="1"/>
</dbReference>
<dbReference type="Pfam" id="PF14416">
    <property type="entry name" value="PMR5N"/>
    <property type="match status" value="1"/>
</dbReference>
<dbReference type="GO" id="GO:0016413">
    <property type="term" value="F:O-acetyltransferase activity"/>
    <property type="evidence" value="ECO:0007669"/>
    <property type="project" value="InterPro"/>
</dbReference>
<gene>
    <name evidence="9" type="ORF">Ahy_B01g055574</name>
</gene>